<dbReference type="EMBL" id="JAAIUW010000012">
    <property type="protein sequence ID" value="KAF7807433.1"/>
    <property type="molecule type" value="Genomic_DNA"/>
</dbReference>
<protein>
    <submittedName>
        <fullName evidence="1">Uncharacterized protein</fullName>
    </submittedName>
</protein>
<dbReference type="AlphaFoldDB" id="A0A834SQU3"/>
<evidence type="ECO:0000313" key="2">
    <source>
        <dbReference type="Proteomes" id="UP000634136"/>
    </source>
</evidence>
<sequence>MTRVKAECTFECKDTVIMTRSRIAVHVMKKMLSEHEDVEPYVVYIKTTPQIDAT</sequence>
<dbReference type="Proteomes" id="UP000634136">
    <property type="component" value="Unassembled WGS sequence"/>
</dbReference>
<reference evidence="1" key="1">
    <citation type="submission" date="2020-09" db="EMBL/GenBank/DDBJ databases">
        <title>Genome-Enabled Discovery of Anthraquinone Biosynthesis in Senna tora.</title>
        <authorList>
            <person name="Kang S.-H."/>
            <person name="Pandey R.P."/>
            <person name="Lee C.-M."/>
            <person name="Sim J.-S."/>
            <person name="Jeong J.-T."/>
            <person name="Choi B.-S."/>
            <person name="Jung M."/>
            <person name="Ginzburg D."/>
            <person name="Zhao K."/>
            <person name="Won S.Y."/>
            <person name="Oh T.-J."/>
            <person name="Yu Y."/>
            <person name="Kim N.-H."/>
            <person name="Lee O.R."/>
            <person name="Lee T.-H."/>
            <person name="Bashyal P."/>
            <person name="Kim T.-S."/>
            <person name="Lee W.-H."/>
            <person name="Kawkins C."/>
            <person name="Kim C.-K."/>
            <person name="Kim J.S."/>
            <person name="Ahn B.O."/>
            <person name="Rhee S.Y."/>
            <person name="Sohng J.K."/>
        </authorList>
    </citation>
    <scope>NUCLEOTIDE SEQUENCE</scope>
    <source>
        <tissue evidence="1">Leaf</tissue>
    </source>
</reference>
<gene>
    <name evidence="1" type="ORF">G2W53_039594</name>
</gene>
<accession>A0A834SQU3</accession>
<comment type="caution">
    <text evidence="1">The sequence shown here is derived from an EMBL/GenBank/DDBJ whole genome shotgun (WGS) entry which is preliminary data.</text>
</comment>
<proteinExistence type="predicted"/>
<organism evidence="1 2">
    <name type="scientific">Senna tora</name>
    <dbReference type="NCBI Taxonomy" id="362788"/>
    <lineage>
        <taxon>Eukaryota</taxon>
        <taxon>Viridiplantae</taxon>
        <taxon>Streptophyta</taxon>
        <taxon>Embryophyta</taxon>
        <taxon>Tracheophyta</taxon>
        <taxon>Spermatophyta</taxon>
        <taxon>Magnoliopsida</taxon>
        <taxon>eudicotyledons</taxon>
        <taxon>Gunneridae</taxon>
        <taxon>Pentapetalae</taxon>
        <taxon>rosids</taxon>
        <taxon>fabids</taxon>
        <taxon>Fabales</taxon>
        <taxon>Fabaceae</taxon>
        <taxon>Caesalpinioideae</taxon>
        <taxon>Cassia clade</taxon>
        <taxon>Senna</taxon>
    </lineage>
</organism>
<keyword evidence="2" id="KW-1185">Reference proteome</keyword>
<name>A0A834SQU3_9FABA</name>
<evidence type="ECO:0000313" key="1">
    <source>
        <dbReference type="EMBL" id="KAF7807433.1"/>
    </source>
</evidence>